<dbReference type="GO" id="GO:0016705">
    <property type="term" value="F:oxidoreductase activity, acting on paired donors, with incorporation or reduction of molecular oxygen"/>
    <property type="evidence" value="ECO:0007669"/>
    <property type="project" value="InterPro"/>
</dbReference>
<dbReference type="PRINTS" id="PR00359">
    <property type="entry name" value="BP450"/>
</dbReference>
<dbReference type="InterPro" id="IPR036396">
    <property type="entry name" value="Cyt_P450_sf"/>
</dbReference>
<evidence type="ECO:0000256" key="2">
    <source>
        <dbReference type="ARBA" id="ARBA00010617"/>
    </source>
</evidence>
<dbReference type="AlphaFoldDB" id="A0AA91PCC0"/>
<evidence type="ECO:0000256" key="7">
    <source>
        <dbReference type="ARBA" id="ARBA00023033"/>
    </source>
</evidence>
<sequence length="442" mass="48480">MSGTARSRFPHRARRRQLTETTTPRTGEDTLRVDDFNPLEPATVQCPYRWYQTLRDQAPVHFVASMGMWFVTSHELVTEAALNHEVFSSAFGLPQMPPPESVAEEIAAIQAEGWEPVPTLLTADPPEHHYYRRMVAKAFTPRLIAEHEPAIRAIAAETVAAIPDGAPFEVVGGLAAPLPLRVIANVLNVSADRTDDFKRWSDQFTASVGAVLDDAAAVQQARENLAFQKYFAAELDDRRAAPRGDLLSGLVAAPSAESDDEPLSTAAALSVIQQLLIAGNETTTKLLTGLLHKLTEEPDWWQWLREDPAGRSAAIVEEGLRFLAPVQSMFRITTTEAQLGATTIPAGAMVVLTFGAANRDAAQFRGPEEFDPTRTDVKGHLSFSTGIHACPGARLARLEAQIALEEMAGRFARLRFADDNDFAYEPSFMLRGLHQLTLICES</sequence>
<keyword evidence="4 8" id="KW-0479">Metal-binding</keyword>
<dbReference type="InterPro" id="IPR002397">
    <property type="entry name" value="Cyt_P450_B"/>
</dbReference>
<evidence type="ECO:0000256" key="8">
    <source>
        <dbReference type="RuleBase" id="RU000461"/>
    </source>
</evidence>
<dbReference type="PANTHER" id="PTHR46696:SF1">
    <property type="entry name" value="CYTOCHROME P450 YJIB-RELATED"/>
    <property type="match status" value="1"/>
</dbReference>
<keyword evidence="6 8" id="KW-0408">Iron</keyword>
<evidence type="ECO:0000256" key="4">
    <source>
        <dbReference type="ARBA" id="ARBA00022723"/>
    </source>
</evidence>
<keyword evidence="5 8" id="KW-0560">Oxidoreductase</keyword>
<name>A0AA91PCC0_9MYCO</name>
<comment type="cofactor">
    <cofactor evidence="1">
        <name>heme</name>
        <dbReference type="ChEBI" id="CHEBI:30413"/>
    </cofactor>
</comment>
<feature type="region of interest" description="Disordered" evidence="9">
    <location>
        <begin position="1"/>
        <end position="32"/>
    </location>
</feature>
<evidence type="ECO:0000313" key="10">
    <source>
        <dbReference type="EMBL" id="OSC31852.1"/>
    </source>
</evidence>
<dbReference type="GO" id="GO:0005506">
    <property type="term" value="F:iron ion binding"/>
    <property type="evidence" value="ECO:0007669"/>
    <property type="project" value="InterPro"/>
</dbReference>
<dbReference type="Proteomes" id="UP000193577">
    <property type="component" value="Unassembled WGS sequence"/>
</dbReference>
<reference evidence="10 11" key="1">
    <citation type="submission" date="2017-04" db="EMBL/GenBank/DDBJ databases">
        <title>The new phylogeny of genus Mycobacterium.</title>
        <authorList>
            <person name="Tortoli E."/>
            <person name="Trovato A."/>
            <person name="Cirillo D.M."/>
        </authorList>
    </citation>
    <scope>NUCLEOTIDE SEQUENCE [LARGE SCALE GENOMIC DNA]</scope>
    <source>
        <strain evidence="10 11">KCTC 19819</strain>
    </source>
</reference>
<dbReference type="GO" id="GO:0004497">
    <property type="term" value="F:monooxygenase activity"/>
    <property type="evidence" value="ECO:0007669"/>
    <property type="project" value="UniProtKB-KW"/>
</dbReference>
<dbReference type="FunFam" id="1.10.630.10:FF:000018">
    <property type="entry name" value="Cytochrome P450 monooxygenase"/>
    <property type="match status" value="1"/>
</dbReference>
<evidence type="ECO:0008006" key="12">
    <source>
        <dbReference type="Google" id="ProtNLM"/>
    </source>
</evidence>
<protein>
    <recommendedName>
        <fullName evidence="12">Cytochrome P450</fullName>
    </recommendedName>
</protein>
<organism evidence="10 11">
    <name type="scientific">Mycolicibacillus koreensis</name>
    <dbReference type="NCBI Taxonomy" id="1069220"/>
    <lineage>
        <taxon>Bacteria</taxon>
        <taxon>Bacillati</taxon>
        <taxon>Actinomycetota</taxon>
        <taxon>Actinomycetes</taxon>
        <taxon>Mycobacteriales</taxon>
        <taxon>Mycobacteriaceae</taxon>
        <taxon>Mycolicibacillus</taxon>
    </lineage>
</organism>
<dbReference type="Pfam" id="PF00067">
    <property type="entry name" value="p450"/>
    <property type="match status" value="1"/>
</dbReference>
<dbReference type="InterPro" id="IPR001128">
    <property type="entry name" value="Cyt_P450"/>
</dbReference>
<proteinExistence type="inferred from homology"/>
<evidence type="ECO:0000313" key="11">
    <source>
        <dbReference type="Proteomes" id="UP000193577"/>
    </source>
</evidence>
<comment type="similarity">
    <text evidence="2 8">Belongs to the cytochrome P450 family.</text>
</comment>
<dbReference type="PROSITE" id="PS00086">
    <property type="entry name" value="CYTOCHROME_P450"/>
    <property type="match status" value="1"/>
</dbReference>
<comment type="caution">
    <text evidence="10">The sequence shown here is derived from an EMBL/GenBank/DDBJ whole genome shotgun (WGS) entry which is preliminary data.</text>
</comment>
<dbReference type="GO" id="GO:0020037">
    <property type="term" value="F:heme binding"/>
    <property type="evidence" value="ECO:0007669"/>
    <property type="project" value="InterPro"/>
</dbReference>
<keyword evidence="3 8" id="KW-0349">Heme</keyword>
<evidence type="ECO:0000256" key="6">
    <source>
        <dbReference type="ARBA" id="ARBA00023004"/>
    </source>
</evidence>
<evidence type="ECO:0000256" key="9">
    <source>
        <dbReference type="SAM" id="MobiDB-lite"/>
    </source>
</evidence>
<accession>A0AA91PCC0</accession>
<dbReference type="EMBL" id="NCXO01000040">
    <property type="protein sequence ID" value="OSC31852.1"/>
    <property type="molecule type" value="Genomic_DNA"/>
</dbReference>
<evidence type="ECO:0000256" key="5">
    <source>
        <dbReference type="ARBA" id="ARBA00023002"/>
    </source>
</evidence>
<dbReference type="Gene3D" id="1.10.630.10">
    <property type="entry name" value="Cytochrome P450"/>
    <property type="match status" value="1"/>
</dbReference>
<dbReference type="PANTHER" id="PTHR46696">
    <property type="entry name" value="P450, PUTATIVE (EUROFUNG)-RELATED"/>
    <property type="match status" value="1"/>
</dbReference>
<dbReference type="InterPro" id="IPR017972">
    <property type="entry name" value="Cyt_P450_CS"/>
</dbReference>
<gene>
    <name evidence="10" type="ORF">B8W67_15670</name>
</gene>
<dbReference type="PRINTS" id="PR00385">
    <property type="entry name" value="P450"/>
</dbReference>
<evidence type="ECO:0000256" key="3">
    <source>
        <dbReference type="ARBA" id="ARBA00022617"/>
    </source>
</evidence>
<keyword evidence="7 8" id="KW-0503">Monooxygenase</keyword>
<dbReference type="SUPFAM" id="SSF48264">
    <property type="entry name" value="Cytochrome P450"/>
    <property type="match status" value="1"/>
</dbReference>
<keyword evidence="11" id="KW-1185">Reference proteome</keyword>
<evidence type="ECO:0000256" key="1">
    <source>
        <dbReference type="ARBA" id="ARBA00001971"/>
    </source>
</evidence>